<organism evidence="4">
    <name type="scientific">Physcomitrium patens</name>
    <name type="common">Spreading-leaved earth moss</name>
    <name type="synonym">Physcomitrella patens</name>
    <dbReference type="NCBI Taxonomy" id="3218"/>
    <lineage>
        <taxon>Eukaryota</taxon>
        <taxon>Viridiplantae</taxon>
        <taxon>Streptophyta</taxon>
        <taxon>Embryophyta</taxon>
        <taxon>Bryophyta</taxon>
        <taxon>Bryophytina</taxon>
        <taxon>Bryopsida</taxon>
        <taxon>Funariidae</taxon>
        <taxon>Funariales</taxon>
        <taxon>Funariaceae</taxon>
        <taxon>Physcomitrium</taxon>
    </lineage>
</organism>
<dbReference type="EMBL" id="ABEU02000018">
    <property type="protein sequence ID" value="PNR35555.1"/>
    <property type="molecule type" value="Genomic_DNA"/>
</dbReference>
<dbReference type="SUPFAM" id="SSF57667">
    <property type="entry name" value="beta-beta-alpha zinc fingers"/>
    <property type="match status" value="2"/>
</dbReference>
<dbReference type="AlphaFoldDB" id="A0A2K1J1Z6"/>
<evidence type="ECO:0000313" key="6">
    <source>
        <dbReference type="Proteomes" id="UP000006727"/>
    </source>
</evidence>
<feature type="region of interest" description="Disordered" evidence="2">
    <location>
        <begin position="544"/>
        <end position="564"/>
    </location>
</feature>
<evidence type="ECO:0000256" key="2">
    <source>
        <dbReference type="SAM" id="MobiDB-lite"/>
    </source>
</evidence>
<feature type="region of interest" description="Disordered" evidence="2">
    <location>
        <begin position="95"/>
        <end position="182"/>
    </location>
</feature>
<dbReference type="Gene3D" id="3.30.160.60">
    <property type="entry name" value="Classic Zinc Finger"/>
    <property type="match status" value="1"/>
</dbReference>
<reference evidence="4 6" key="2">
    <citation type="journal article" date="2018" name="Plant J.">
        <title>The Physcomitrella patens chromosome-scale assembly reveals moss genome structure and evolution.</title>
        <authorList>
            <person name="Lang D."/>
            <person name="Ullrich K.K."/>
            <person name="Murat F."/>
            <person name="Fuchs J."/>
            <person name="Jenkins J."/>
            <person name="Haas F.B."/>
            <person name="Piednoel M."/>
            <person name="Gundlach H."/>
            <person name="Van Bel M."/>
            <person name="Meyberg R."/>
            <person name="Vives C."/>
            <person name="Morata J."/>
            <person name="Symeonidi A."/>
            <person name="Hiss M."/>
            <person name="Muchero W."/>
            <person name="Kamisugi Y."/>
            <person name="Saleh O."/>
            <person name="Blanc G."/>
            <person name="Decker E.L."/>
            <person name="van Gessel N."/>
            <person name="Grimwood J."/>
            <person name="Hayes R.D."/>
            <person name="Graham S.W."/>
            <person name="Gunter L.E."/>
            <person name="McDaniel S.F."/>
            <person name="Hoernstein S.N.W."/>
            <person name="Larsson A."/>
            <person name="Li F.W."/>
            <person name="Perroud P.F."/>
            <person name="Phillips J."/>
            <person name="Ranjan P."/>
            <person name="Rokshar D.S."/>
            <person name="Rothfels C.J."/>
            <person name="Schneider L."/>
            <person name="Shu S."/>
            <person name="Stevenson D.W."/>
            <person name="Thummler F."/>
            <person name="Tillich M."/>
            <person name="Villarreal Aguilar J.C."/>
            <person name="Widiez T."/>
            <person name="Wong G.K."/>
            <person name="Wymore A."/>
            <person name="Zhang Y."/>
            <person name="Zimmer A.D."/>
            <person name="Quatrano R.S."/>
            <person name="Mayer K.F.X."/>
            <person name="Goodstein D."/>
            <person name="Casacuberta J.M."/>
            <person name="Vandepoele K."/>
            <person name="Reski R."/>
            <person name="Cuming A.C."/>
            <person name="Tuskan G.A."/>
            <person name="Maumus F."/>
            <person name="Salse J."/>
            <person name="Schmutz J."/>
            <person name="Rensing S.A."/>
        </authorList>
    </citation>
    <scope>NUCLEOTIDE SEQUENCE [LARGE SCALE GENOMIC DNA]</scope>
    <source>
        <strain evidence="5 6">cv. Gransden 2004</strain>
    </source>
</reference>
<feature type="compositionally biased region" description="Basic and acidic residues" evidence="2">
    <location>
        <begin position="349"/>
        <end position="362"/>
    </location>
</feature>
<accession>A0A2K1J1Z6</accession>
<dbReference type="PANTHER" id="PTHR47068:SF1">
    <property type="entry name" value="OS02G0659100 PROTEIN"/>
    <property type="match status" value="1"/>
</dbReference>
<keyword evidence="1" id="KW-0863">Zinc-finger</keyword>
<feature type="domain" description="C2H2-type" evidence="3">
    <location>
        <begin position="262"/>
        <end position="289"/>
    </location>
</feature>
<feature type="region of interest" description="Disordered" evidence="2">
    <location>
        <begin position="644"/>
        <end position="670"/>
    </location>
</feature>
<dbReference type="STRING" id="3218.A0A2K1J1Z6"/>
<dbReference type="PROSITE" id="PS00028">
    <property type="entry name" value="ZINC_FINGER_C2H2_1"/>
    <property type="match status" value="4"/>
</dbReference>
<dbReference type="EnsemblPlants" id="Pp3c18_22010V3.1">
    <property type="protein sequence ID" value="Pp3c18_22010V3.1"/>
    <property type="gene ID" value="Pp3c18_22010"/>
</dbReference>
<dbReference type="InterPro" id="IPR013087">
    <property type="entry name" value="Znf_C2H2_type"/>
</dbReference>
<name>A0A2K1J1Z6_PHYPA</name>
<evidence type="ECO:0000313" key="5">
    <source>
        <dbReference type="EnsemblPlants" id="Pp3c18_22010V3.1"/>
    </source>
</evidence>
<keyword evidence="6" id="KW-1185">Reference proteome</keyword>
<dbReference type="PANTHER" id="PTHR47068">
    <property type="entry name" value="OS02G0659100 PROTEIN"/>
    <property type="match status" value="1"/>
</dbReference>
<feature type="compositionally biased region" description="Basic and acidic residues" evidence="2">
    <location>
        <begin position="152"/>
        <end position="172"/>
    </location>
</feature>
<feature type="domain" description="C2H2-type" evidence="3">
    <location>
        <begin position="512"/>
        <end position="539"/>
    </location>
</feature>
<dbReference type="Gramene" id="Pp3c18_22010V3.1">
    <property type="protein sequence ID" value="Pp3c18_22010V3.1"/>
    <property type="gene ID" value="Pp3c18_22010"/>
</dbReference>
<evidence type="ECO:0000259" key="3">
    <source>
        <dbReference type="PROSITE" id="PS50157"/>
    </source>
</evidence>
<feature type="compositionally biased region" description="Basic residues" evidence="2">
    <location>
        <begin position="313"/>
        <end position="324"/>
    </location>
</feature>
<dbReference type="GO" id="GO:0008270">
    <property type="term" value="F:zinc ion binding"/>
    <property type="evidence" value="ECO:0007669"/>
    <property type="project" value="UniProtKB-KW"/>
</dbReference>
<feature type="region of interest" description="Disordered" evidence="2">
    <location>
        <begin position="289"/>
        <end position="424"/>
    </location>
</feature>
<feature type="domain" description="C2H2-type" evidence="3">
    <location>
        <begin position="618"/>
        <end position="640"/>
    </location>
</feature>
<proteinExistence type="predicted"/>
<dbReference type="EnsemblPlants" id="Pp3c18_22010V3.2">
    <property type="protein sequence ID" value="Pp3c18_22010V3.2"/>
    <property type="gene ID" value="Pp3c18_22010"/>
</dbReference>
<feature type="region of interest" description="Disordered" evidence="2">
    <location>
        <begin position="1"/>
        <end position="23"/>
    </location>
</feature>
<sequence length="715" mass="78562">MDLEREDMMPGAISGGDNEWKISIDGGKKAEEDNLGVSTVEGMDIDQPSETNNSTGVKGELGEVIEREAGIEDYCSKADVSSSIDNASVIKQDPMHESSLGHPLLRPSRSDAPRSRLRTVIGGRTRSGSLSSQRSSAKSGLHSAAPPNSKVNQDKGNRKRSEDGDELRRSSSSEELNDDEYGDGDQADVVCYRCGICNEEFGSAKRLHSHRKNHPQYTLRRNPKRSRKMIDQEVVVDVGGTTPMVQGLEIVKTSSVTEDLPKPCTECGKEFSSWKALFGHMRCHPEREWRGIQPPAEETNARRPDGGGNHSNSIRRRRRRRRRAAPVAQLHPPAALVREDDVENSASVDSRRAAHEASKASDNESDTESIEAAYMSNGDRDIGYGTTWSKRSKRSRQTHCSPDAPSNVKTEQFSCSQDNTASESNDMAETLMMLQVQANLQADHSKERNMPASTPESHVSKSRTPESGVEAETDEVDLRDVKDEAASLCGDTEEGADEFDAGVHGSNARSKYECATCKRQFKSHQALGGHRASHKKVKGCFARTNPGDGSAHDHSTETSTDADDDMEFHAKSEVQFPEELRETSHTSIEEEDRPLSYLTAARADNEEMQMTAHKSKSHECSICHRVFNSGQALGGHKRCHWSGGSGAGEVTSAKPVQSQEELEGGPQRRPVKEAVLDLNLPAPEFLEEEMAQQQDAVVPLNYLPAPSLNLYPIYA</sequence>
<dbReference type="PaxDb" id="3218-PP1S33_30V6.1"/>
<dbReference type="GeneID" id="112295637"/>
<reference evidence="5" key="3">
    <citation type="submission" date="2020-12" db="UniProtKB">
        <authorList>
            <consortium name="EnsemblPlants"/>
        </authorList>
    </citation>
    <scope>IDENTIFICATION</scope>
</reference>
<evidence type="ECO:0000256" key="1">
    <source>
        <dbReference type="PROSITE-ProRule" id="PRU00042"/>
    </source>
</evidence>
<dbReference type="PROSITE" id="PS50157">
    <property type="entry name" value="ZINC_FINGER_C2H2_2"/>
    <property type="match status" value="4"/>
</dbReference>
<dbReference type="Gramene" id="Pp3c18_22010V3.2">
    <property type="protein sequence ID" value="Pp3c18_22010V3.2"/>
    <property type="gene ID" value="Pp3c18_22010"/>
</dbReference>
<feature type="region of interest" description="Disordered" evidence="2">
    <location>
        <begin position="443"/>
        <end position="474"/>
    </location>
</feature>
<reference evidence="4 6" key="1">
    <citation type="journal article" date="2008" name="Science">
        <title>The Physcomitrella genome reveals evolutionary insights into the conquest of land by plants.</title>
        <authorList>
            <person name="Rensing S."/>
            <person name="Lang D."/>
            <person name="Zimmer A."/>
            <person name="Terry A."/>
            <person name="Salamov A."/>
            <person name="Shapiro H."/>
            <person name="Nishiyama T."/>
            <person name="Perroud P.-F."/>
            <person name="Lindquist E."/>
            <person name="Kamisugi Y."/>
            <person name="Tanahashi T."/>
            <person name="Sakakibara K."/>
            <person name="Fujita T."/>
            <person name="Oishi K."/>
            <person name="Shin-I T."/>
            <person name="Kuroki Y."/>
            <person name="Toyoda A."/>
            <person name="Suzuki Y."/>
            <person name="Hashimoto A."/>
            <person name="Yamaguchi K."/>
            <person name="Sugano A."/>
            <person name="Kohara Y."/>
            <person name="Fujiyama A."/>
            <person name="Anterola A."/>
            <person name="Aoki S."/>
            <person name="Ashton N."/>
            <person name="Barbazuk W.B."/>
            <person name="Barker E."/>
            <person name="Bennetzen J."/>
            <person name="Bezanilla M."/>
            <person name="Blankenship R."/>
            <person name="Cho S.H."/>
            <person name="Dutcher S."/>
            <person name="Estelle M."/>
            <person name="Fawcett J.A."/>
            <person name="Gundlach H."/>
            <person name="Hanada K."/>
            <person name="Heyl A."/>
            <person name="Hicks K.A."/>
            <person name="Hugh J."/>
            <person name="Lohr M."/>
            <person name="Mayer K."/>
            <person name="Melkozernov A."/>
            <person name="Murata T."/>
            <person name="Nelson D."/>
            <person name="Pils B."/>
            <person name="Prigge M."/>
            <person name="Reiss B."/>
            <person name="Renner T."/>
            <person name="Rombauts S."/>
            <person name="Rushton P."/>
            <person name="Sanderfoot A."/>
            <person name="Schween G."/>
            <person name="Shiu S.-H."/>
            <person name="Stueber K."/>
            <person name="Theodoulou F.L."/>
            <person name="Tu H."/>
            <person name="Van de Peer Y."/>
            <person name="Verrier P.J."/>
            <person name="Waters E."/>
            <person name="Wood A."/>
            <person name="Yang L."/>
            <person name="Cove D."/>
            <person name="Cuming A."/>
            <person name="Hasebe M."/>
            <person name="Lucas S."/>
            <person name="Mishler D.B."/>
            <person name="Reski R."/>
            <person name="Grigoriev I."/>
            <person name="Quatrano R.S."/>
            <person name="Boore J.L."/>
        </authorList>
    </citation>
    <scope>NUCLEOTIDE SEQUENCE [LARGE SCALE GENOMIC DNA]</scope>
    <source>
        <strain evidence="5 6">cv. Gransden 2004</strain>
    </source>
</reference>
<dbReference type="SMART" id="SM00355">
    <property type="entry name" value="ZnF_C2H2"/>
    <property type="match status" value="4"/>
</dbReference>
<feature type="region of interest" description="Disordered" evidence="2">
    <location>
        <begin position="206"/>
        <end position="225"/>
    </location>
</feature>
<gene>
    <name evidence="5" type="primary">LOC112295637</name>
    <name evidence="4" type="ORF">PHYPA_023455</name>
</gene>
<dbReference type="RefSeq" id="XP_024403244.1">
    <property type="nucleotide sequence ID" value="XM_024547476.2"/>
</dbReference>
<evidence type="ECO:0000313" key="4">
    <source>
        <dbReference type="EMBL" id="PNR35555.1"/>
    </source>
</evidence>
<protein>
    <recommendedName>
        <fullName evidence="3">C2H2-type domain-containing protein</fullName>
    </recommendedName>
</protein>
<feature type="compositionally biased region" description="Low complexity" evidence="2">
    <location>
        <begin position="122"/>
        <end position="140"/>
    </location>
</feature>
<feature type="domain" description="C2H2-type" evidence="3">
    <location>
        <begin position="192"/>
        <end position="214"/>
    </location>
</feature>
<dbReference type="OrthoDB" id="6077919at2759"/>
<dbReference type="Proteomes" id="UP000006727">
    <property type="component" value="Chromosome 18"/>
</dbReference>
<dbReference type="Pfam" id="PF13912">
    <property type="entry name" value="zf-C2H2_6"/>
    <property type="match status" value="4"/>
</dbReference>
<keyword evidence="1" id="KW-0862">Zinc</keyword>
<dbReference type="InterPro" id="IPR036236">
    <property type="entry name" value="Znf_C2H2_sf"/>
</dbReference>
<keyword evidence="1" id="KW-0479">Metal-binding</keyword>
<feature type="compositionally biased region" description="Polar residues" evidence="2">
    <location>
        <begin position="407"/>
        <end position="424"/>
    </location>
</feature>
<feature type="region of interest" description="Disordered" evidence="2">
    <location>
        <begin position="39"/>
        <end position="60"/>
    </location>
</feature>